<evidence type="ECO:0000313" key="3">
    <source>
        <dbReference type="EMBL" id="GAA5075123.1"/>
    </source>
</evidence>
<proteinExistence type="predicted"/>
<accession>A0ABP9LCQ8</accession>
<dbReference type="PANTHER" id="PTHR35936">
    <property type="entry name" value="MEMBRANE-BOUND LYTIC MUREIN TRANSGLYCOSYLASE F"/>
    <property type="match status" value="1"/>
</dbReference>
<evidence type="ECO:0000256" key="1">
    <source>
        <dbReference type="ARBA" id="ARBA00022729"/>
    </source>
</evidence>
<sequence length="229" mass="24568">MEIDLESLVDDGHLRVAINTGNRALVQQVDGELTGVSPALARRLADHLGARMVPVIYSGAGHVFADADRDLWDVAFLAIDPIRARKVSFTRPYHRIEATYAKRSGSAFATPDEVDQPGVTILSSVGSAYDLWLKGNLRYATLDHAATPGESFEAFRAGQGDVVAGIRASLHRAFAGEDGIEVMNGTLTAVDQAMVLPRPKDPRIAALDMFVEQAIADGFVAQELAKTGP</sequence>
<gene>
    <name evidence="3" type="ORF">GCM10023209_22790</name>
</gene>
<name>A0ABP9LCQ8_9RHOB</name>
<feature type="domain" description="Solute-binding protein family 3/N-terminal" evidence="2">
    <location>
        <begin position="13"/>
        <end position="227"/>
    </location>
</feature>
<keyword evidence="1" id="KW-0732">Signal</keyword>
<evidence type="ECO:0000313" key="4">
    <source>
        <dbReference type="Proteomes" id="UP001499910"/>
    </source>
</evidence>
<comment type="caution">
    <text evidence="3">The sequence shown here is derived from an EMBL/GenBank/DDBJ whole genome shotgun (WGS) entry which is preliminary data.</text>
</comment>
<dbReference type="Proteomes" id="UP001499910">
    <property type="component" value="Unassembled WGS sequence"/>
</dbReference>
<dbReference type="Gene3D" id="3.40.190.10">
    <property type="entry name" value="Periplasmic binding protein-like II"/>
    <property type="match status" value="2"/>
</dbReference>
<reference evidence="4" key="1">
    <citation type="journal article" date="2019" name="Int. J. Syst. Evol. Microbiol.">
        <title>The Global Catalogue of Microorganisms (GCM) 10K type strain sequencing project: providing services to taxonomists for standard genome sequencing and annotation.</title>
        <authorList>
            <consortium name="The Broad Institute Genomics Platform"/>
            <consortium name="The Broad Institute Genome Sequencing Center for Infectious Disease"/>
            <person name="Wu L."/>
            <person name="Ma J."/>
        </authorList>
    </citation>
    <scope>NUCLEOTIDE SEQUENCE [LARGE SCALE GENOMIC DNA]</scope>
    <source>
        <strain evidence="4">JCM 18015</strain>
    </source>
</reference>
<dbReference type="InterPro" id="IPR001638">
    <property type="entry name" value="Solute-binding_3/MltF_N"/>
</dbReference>
<dbReference type="SUPFAM" id="SSF53850">
    <property type="entry name" value="Periplasmic binding protein-like II"/>
    <property type="match status" value="1"/>
</dbReference>
<dbReference type="Pfam" id="PF00497">
    <property type="entry name" value="SBP_bac_3"/>
    <property type="match status" value="1"/>
</dbReference>
<evidence type="ECO:0000259" key="2">
    <source>
        <dbReference type="SMART" id="SM00062"/>
    </source>
</evidence>
<dbReference type="SMART" id="SM00062">
    <property type="entry name" value="PBPb"/>
    <property type="match status" value="1"/>
</dbReference>
<dbReference type="EMBL" id="BAABHW010000003">
    <property type="protein sequence ID" value="GAA5075123.1"/>
    <property type="molecule type" value="Genomic_DNA"/>
</dbReference>
<keyword evidence="4" id="KW-1185">Reference proteome</keyword>
<organism evidence="3 4">
    <name type="scientific">[Roseibacterium] beibuensis</name>
    <dbReference type="NCBI Taxonomy" id="1193142"/>
    <lineage>
        <taxon>Bacteria</taxon>
        <taxon>Pseudomonadati</taxon>
        <taxon>Pseudomonadota</taxon>
        <taxon>Alphaproteobacteria</taxon>
        <taxon>Rhodobacterales</taxon>
        <taxon>Roseobacteraceae</taxon>
        <taxon>Roseicyclus</taxon>
    </lineage>
</organism>
<dbReference type="PANTHER" id="PTHR35936:SF17">
    <property type="entry name" value="ARGININE-BINDING EXTRACELLULAR PROTEIN ARTP"/>
    <property type="match status" value="1"/>
</dbReference>
<protein>
    <submittedName>
        <fullName evidence="3">ABC transporter substrate-binding protein</fullName>
    </submittedName>
</protein>
<dbReference type="RefSeq" id="WP_259549124.1">
    <property type="nucleotide sequence ID" value="NZ_BAABHW010000003.1"/>
</dbReference>